<dbReference type="Ensembl" id="ENSOMYT00000019012.2">
    <property type="protein sequence ID" value="ENSOMYP00000017246.2"/>
    <property type="gene ID" value="ENSOMYG00000008467.2"/>
</dbReference>
<dbReference type="PROSITE" id="PS50835">
    <property type="entry name" value="IG_LIKE"/>
    <property type="match status" value="1"/>
</dbReference>
<dbReference type="PANTHER" id="PTHR24100:SF151">
    <property type="entry name" value="ICOS LIGAND"/>
    <property type="match status" value="1"/>
</dbReference>
<dbReference type="InterPro" id="IPR013106">
    <property type="entry name" value="Ig_V-set"/>
</dbReference>
<keyword evidence="2 7" id="KW-0732">Signal</keyword>
<reference evidence="9" key="2">
    <citation type="submission" date="2025-08" db="UniProtKB">
        <authorList>
            <consortium name="Ensembl"/>
        </authorList>
    </citation>
    <scope>IDENTIFICATION</scope>
</reference>
<feature type="signal peptide" evidence="7">
    <location>
        <begin position="1"/>
        <end position="21"/>
    </location>
</feature>
<evidence type="ECO:0000256" key="4">
    <source>
        <dbReference type="ARBA" id="ARBA00023157"/>
    </source>
</evidence>
<dbReference type="InterPro" id="IPR007110">
    <property type="entry name" value="Ig-like_dom"/>
</dbReference>
<dbReference type="Gene3D" id="2.60.40.10">
    <property type="entry name" value="Immunoglobulins"/>
    <property type="match status" value="1"/>
</dbReference>
<name>A0A8C7P4J9_ONCMY</name>
<dbReference type="FunFam" id="2.60.40.10:FF:000142">
    <property type="entry name" value="V-set domain-containing T-cell activation inhibitor 1"/>
    <property type="match status" value="1"/>
</dbReference>
<dbReference type="InterPro" id="IPR003599">
    <property type="entry name" value="Ig_sub"/>
</dbReference>
<comment type="subcellular location">
    <subcellularLocation>
        <location evidence="1">Membrane</location>
    </subcellularLocation>
</comment>
<dbReference type="SMART" id="SM00409">
    <property type="entry name" value="IG"/>
    <property type="match status" value="1"/>
</dbReference>
<keyword evidence="6" id="KW-0393">Immunoglobulin domain</keyword>
<dbReference type="InterPro" id="IPR036179">
    <property type="entry name" value="Ig-like_dom_sf"/>
</dbReference>
<dbReference type="GO" id="GO:0050852">
    <property type="term" value="P:T cell receptor signaling pathway"/>
    <property type="evidence" value="ECO:0007669"/>
    <property type="project" value="TreeGrafter"/>
</dbReference>
<evidence type="ECO:0000256" key="5">
    <source>
        <dbReference type="ARBA" id="ARBA00023180"/>
    </source>
</evidence>
<accession>A0A8C7P4J9</accession>
<protein>
    <recommendedName>
        <fullName evidence="8">Ig-like domain-containing protein</fullName>
    </recommendedName>
</protein>
<keyword evidence="10" id="KW-1185">Reference proteome</keyword>
<dbReference type="GeneTree" id="ENSGT00940000180384"/>
<evidence type="ECO:0000256" key="6">
    <source>
        <dbReference type="ARBA" id="ARBA00023319"/>
    </source>
</evidence>
<keyword evidence="3" id="KW-0472">Membrane</keyword>
<dbReference type="Pfam" id="PF07686">
    <property type="entry name" value="V-set"/>
    <property type="match status" value="1"/>
</dbReference>
<keyword evidence="5" id="KW-0325">Glycoprotein</keyword>
<evidence type="ECO:0000313" key="9">
    <source>
        <dbReference type="Ensembl" id="ENSOMYP00000017246.2"/>
    </source>
</evidence>
<reference evidence="9" key="1">
    <citation type="submission" date="2020-07" db="EMBL/GenBank/DDBJ databases">
        <title>A long reads based de novo assembly of the rainbow trout Arlee double haploid line genome.</title>
        <authorList>
            <person name="Gao G."/>
            <person name="Palti Y."/>
        </authorList>
    </citation>
    <scope>NUCLEOTIDE SEQUENCE [LARGE SCALE GENOMIC DNA]</scope>
</reference>
<feature type="chain" id="PRO_5035434754" description="Ig-like domain-containing protein" evidence="7">
    <location>
        <begin position="22"/>
        <end position="130"/>
    </location>
</feature>
<dbReference type="GO" id="GO:0009897">
    <property type="term" value="C:external side of plasma membrane"/>
    <property type="evidence" value="ECO:0007669"/>
    <property type="project" value="TreeGrafter"/>
</dbReference>
<evidence type="ECO:0000256" key="2">
    <source>
        <dbReference type="ARBA" id="ARBA00022729"/>
    </source>
</evidence>
<organism evidence="9 10">
    <name type="scientific">Oncorhynchus mykiss</name>
    <name type="common">Rainbow trout</name>
    <name type="synonym">Salmo gairdneri</name>
    <dbReference type="NCBI Taxonomy" id="8022"/>
    <lineage>
        <taxon>Eukaryota</taxon>
        <taxon>Metazoa</taxon>
        <taxon>Chordata</taxon>
        <taxon>Craniata</taxon>
        <taxon>Vertebrata</taxon>
        <taxon>Euteleostomi</taxon>
        <taxon>Actinopterygii</taxon>
        <taxon>Neopterygii</taxon>
        <taxon>Teleostei</taxon>
        <taxon>Protacanthopterygii</taxon>
        <taxon>Salmoniformes</taxon>
        <taxon>Salmonidae</taxon>
        <taxon>Salmoninae</taxon>
        <taxon>Oncorhynchus</taxon>
    </lineage>
</organism>
<evidence type="ECO:0000313" key="10">
    <source>
        <dbReference type="Proteomes" id="UP000694395"/>
    </source>
</evidence>
<evidence type="ECO:0000256" key="7">
    <source>
        <dbReference type="SAM" id="SignalP"/>
    </source>
</evidence>
<dbReference type="SMART" id="SM00406">
    <property type="entry name" value="IGv"/>
    <property type="match status" value="1"/>
</dbReference>
<reference evidence="9" key="3">
    <citation type="submission" date="2025-09" db="UniProtKB">
        <authorList>
            <consortium name="Ensembl"/>
        </authorList>
    </citation>
    <scope>IDENTIFICATION</scope>
</reference>
<evidence type="ECO:0000259" key="8">
    <source>
        <dbReference type="PROSITE" id="PS50835"/>
    </source>
</evidence>
<dbReference type="PANTHER" id="PTHR24100">
    <property type="entry name" value="BUTYROPHILIN"/>
    <property type="match status" value="1"/>
</dbReference>
<dbReference type="InterPro" id="IPR050504">
    <property type="entry name" value="IgSF_BTN/MOG"/>
</dbReference>
<evidence type="ECO:0000256" key="1">
    <source>
        <dbReference type="ARBA" id="ARBA00004370"/>
    </source>
</evidence>
<proteinExistence type="predicted"/>
<dbReference type="AlphaFoldDB" id="A0A8C7P4J9"/>
<dbReference type="InterPro" id="IPR013783">
    <property type="entry name" value="Ig-like_fold"/>
</dbReference>
<evidence type="ECO:0000256" key="3">
    <source>
        <dbReference type="ARBA" id="ARBA00023136"/>
    </source>
</evidence>
<dbReference type="GO" id="GO:0005102">
    <property type="term" value="F:signaling receptor binding"/>
    <property type="evidence" value="ECO:0007669"/>
    <property type="project" value="TreeGrafter"/>
</dbReference>
<dbReference type="GO" id="GO:1903037">
    <property type="term" value="P:regulation of leukocyte cell-cell adhesion"/>
    <property type="evidence" value="ECO:0007669"/>
    <property type="project" value="UniProtKB-ARBA"/>
</dbReference>
<dbReference type="GO" id="GO:0050863">
    <property type="term" value="P:regulation of T cell activation"/>
    <property type="evidence" value="ECO:0007669"/>
    <property type="project" value="UniProtKB-ARBA"/>
</dbReference>
<dbReference type="GO" id="GO:0001817">
    <property type="term" value="P:regulation of cytokine production"/>
    <property type="evidence" value="ECO:0007669"/>
    <property type="project" value="TreeGrafter"/>
</dbReference>
<dbReference type="SUPFAM" id="SSF48726">
    <property type="entry name" value="Immunoglobulin"/>
    <property type="match status" value="1"/>
</dbReference>
<dbReference type="Proteomes" id="UP000694395">
    <property type="component" value="Chromosome 5"/>
</dbReference>
<sequence>MFFLTVCFSIFFLCPTGPVVALAGNDVILPCNFKPSISAVGTKVEWLRPDKSLTTVHIYEKQSGEEEQNDFYRVRTALFKELQKGNTLLKLTEVKLSDAGHYKCLIKQIPVDVKGLVQSKLHHQWCKVLK</sequence>
<keyword evidence="4" id="KW-1015">Disulfide bond</keyword>
<feature type="domain" description="Ig-like" evidence="8">
    <location>
        <begin position="24"/>
        <end position="114"/>
    </location>
</feature>